<accession>A0A0F9QMJ6</accession>
<reference evidence="2" key="1">
    <citation type="journal article" date="2015" name="Nature">
        <title>Complex archaea that bridge the gap between prokaryotes and eukaryotes.</title>
        <authorList>
            <person name="Spang A."/>
            <person name="Saw J.H."/>
            <person name="Jorgensen S.L."/>
            <person name="Zaremba-Niedzwiedzka K."/>
            <person name="Martijn J."/>
            <person name="Lind A.E."/>
            <person name="van Eijk R."/>
            <person name="Schleper C."/>
            <person name="Guy L."/>
            <person name="Ettema T.J."/>
        </authorList>
    </citation>
    <scope>NUCLEOTIDE SEQUENCE</scope>
</reference>
<dbReference type="AlphaFoldDB" id="A0A0F9QMJ6"/>
<comment type="caution">
    <text evidence="2">The sequence shown here is derived from an EMBL/GenBank/DDBJ whole genome shotgun (WGS) entry which is preliminary data.</text>
</comment>
<sequence length="165" mass="19195">MAVDSIRKKKREWEKQGKAYSSAARKNEVEVGKAAVDRLVDKRAFEYFDRPTRGIRFHIFKQKGDEIVGKLVSHAISNIRRNSSYAIQIEGGEIVEVFANKTLHKQLSDCFYQQIRIVYIGREQNKFGHAKKVYRVYKEFPDQPVTSGKIKKKLESRRKESDDGK</sequence>
<feature type="region of interest" description="Disordered" evidence="1">
    <location>
        <begin position="1"/>
        <end position="21"/>
    </location>
</feature>
<name>A0A0F9QMJ6_9ZZZZ</name>
<protein>
    <submittedName>
        <fullName evidence="2">Uncharacterized protein</fullName>
    </submittedName>
</protein>
<gene>
    <name evidence="2" type="ORF">LCGC14_1075720</name>
</gene>
<evidence type="ECO:0000256" key="1">
    <source>
        <dbReference type="SAM" id="MobiDB-lite"/>
    </source>
</evidence>
<organism evidence="2">
    <name type="scientific">marine sediment metagenome</name>
    <dbReference type="NCBI Taxonomy" id="412755"/>
    <lineage>
        <taxon>unclassified sequences</taxon>
        <taxon>metagenomes</taxon>
        <taxon>ecological metagenomes</taxon>
    </lineage>
</organism>
<dbReference type="EMBL" id="LAZR01004673">
    <property type="protein sequence ID" value="KKN06578.1"/>
    <property type="molecule type" value="Genomic_DNA"/>
</dbReference>
<evidence type="ECO:0000313" key="2">
    <source>
        <dbReference type="EMBL" id="KKN06578.1"/>
    </source>
</evidence>
<proteinExistence type="predicted"/>